<protein>
    <submittedName>
        <fullName evidence="9">SusC/RagA family TonB-linked outer membrane protein</fullName>
    </submittedName>
</protein>
<dbReference type="Gene3D" id="2.40.170.20">
    <property type="entry name" value="TonB-dependent receptor, beta-barrel domain"/>
    <property type="match status" value="1"/>
</dbReference>
<dbReference type="InterPro" id="IPR008969">
    <property type="entry name" value="CarboxyPept-like_regulatory"/>
</dbReference>
<accession>A0ABW3JL66</accession>
<evidence type="ECO:0000256" key="6">
    <source>
        <dbReference type="ARBA" id="ARBA00023237"/>
    </source>
</evidence>
<name>A0ABW3JL66_9FLAO</name>
<dbReference type="PROSITE" id="PS52016">
    <property type="entry name" value="TONB_DEPENDENT_REC_3"/>
    <property type="match status" value="1"/>
</dbReference>
<keyword evidence="2 7" id="KW-0813">Transport</keyword>
<evidence type="ECO:0000313" key="10">
    <source>
        <dbReference type="Proteomes" id="UP001597061"/>
    </source>
</evidence>
<evidence type="ECO:0000259" key="8">
    <source>
        <dbReference type="Pfam" id="PF07715"/>
    </source>
</evidence>
<dbReference type="SUPFAM" id="SSF56935">
    <property type="entry name" value="Porins"/>
    <property type="match status" value="1"/>
</dbReference>
<dbReference type="NCBIfam" id="TIGR04056">
    <property type="entry name" value="OMP_RagA_SusC"/>
    <property type="match status" value="1"/>
</dbReference>
<evidence type="ECO:0000256" key="4">
    <source>
        <dbReference type="ARBA" id="ARBA00022692"/>
    </source>
</evidence>
<dbReference type="InterPro" id="IPR039426">
    <property type="entry name" value="TonB-dep_rcpt-like"/>
</dbReference>
<keyword evidence="10" id="KW-1185">Reference proteome</keyword>
<comment type="caution">
    <text evidence="9">The sequence shown here is derived from an EMBL/GenBank/DDBJ whole genome shotgun (WGS) entry which is preliminary data.</text>
</comment>
<evidence type="ECO:0000256" key="5">
    <source>
        <dbReference type="ARBA" id="ARBA00023136"/>
    </source>
</evidence>
<keyword evidence="3 7" id="KW-1134">Transmembrane beta strand</keyword>
<dbReference type="InterPro" id="IPR036942">
    <property type="entry name" value="Beta-barrel_TonB_sf"/>
</dbReference>
<dbReference type="EMBL" id="JBHTJI010000001">
    <property type="protein sequence ID" value="MFD0990137.1"/>
    <property type="molecule type" value="Genomic_DNA"/>
</dbReference>
<evidence type="ECO:0000256" key="7">
    <source>
        <dbReference type="PROSITE-ProRule" id="PRU01360"/>
    </source>
</evidence>
<comment type="similarity">
    <text evidence="7">Belongs to the TonB-dependent receptor family.</text>
</comment>
<gene>
    <name evidence="9" type="ORF">ACFQ1R_08515</name>
</gene>
<evidence type="ECO:0000256" key="3">
    <source>
        <dbReference type="ARBA" id="ARBA00022452"/>
    </source>
</evidence>
<evidence type="ECO:0000256" key="2">
    <source>
        <dbReference type="ARBA" id="ARBA00022448"/>
    </source>
</evidence>
<evidence type="ECO:0000313" key="9">
    <source>
        <dbReference type="EMBL" id="MFD0990137.1"/>
    </source>
</evidence>
<keyword evidence="5 7" id="KW-0472">Membrane</keyword>
<dbReference type="SUPFAM" id="SSF49464">
    <property type="entry name" value="Carboxypeptidase regulatory domain-like"/>
    <property type="match status" value="1"/>
</dbReference>
<dbReference type="InterPro" id="IPR037066">
    <property type="entry name" value="Plug_dom_sf"/>
</dbReference>
<feature type="domain" description="TonB-dependent receptor plug" evidence="8">
    <location>
        <begin position="138"/>
        <end position="236"/>
    </location>
</feature>
<proteinExistence type="inferred from homology"/>
<dbReference type="Pfam" id="PF07715">
    <property type="entry name" value="Plug"/>
    <property type="match status" value="1"/>
</dbReference>
<dbReference type="InterPro" id="IPR012910">
    <property type="entry name" value="Plug_dom"/>
</dbReference>
<keyword evidence="6 7" id="KW-0998">Cell outer membrane</keyword>
<dbReference type="Proteomes" id="UP001597061">
    <property type="component" value="Unassembled WGS sequence"/>
</dbReference>
<evidence type="ECO:0000256" key="1">
    <source>
        <dbReference type="ARBA" id="ARBA00004571"/>
    </source>
</evidence>
<sequence length="1033" mass="113876">MNLNAQTASDSTKVKTQIKDGIEIVGLIKNAKTGKGISGINIAIKDFSAAITKEDGSFSIKAPHLNALLIISGQDYQTKVFPLNNRTNGIEIALFEASYSPFYQTANLPSNEQLQYTNSKAAQVVDFEEKQWGIPINESIGGFLQGRITGLNSVRNSGVPGSGAYLTLRGFNSLYATNKPLIILDGMIYDDEDYGSGIIQNNTTSPLSMLDVKDIEDITVLKDGSSLYGTKGANGVIIITTTRPVDLSTKIDFTMYGGVNGDPRPIPVMKSGNYRTYLSQLLATRGDSQQQIANKPWMLDNTDSGYYYQYHNETNWQEKVFNASENQSYFLKIRGGDNIAKYGISVGYLNSEGITGNTNLQRYNTRLNADLRLTDKLSVDANLSFIYNTENQHDQGLAYKTSPMYLALTKSPFVAVNAINATGEVSPNLSDVDIFNVSNPVAIIQNSIGINKNYRFFGNLNFQYDINKTLKANLLVGLNFNKERENFFIPNFGVADITLPTAIANNRSGSEVQQYYSLYTHGSLNYAKSIDYKHNFNVSLGMRTQSNKSESDLGLGFNSATDDFTTVGAGSNLLRIVGGALGEWNWVNSYINAEYNYLNKYFITLNTSYDGSSRFGDEVKFSALGSISGGWLISSENFMKNSKAFDLLKLRGSFGVSGNDDIGNYTAQQLYVSQNLLGIQGLVRGNIGNPKLKWESVQKLNLGLDFALFNERLNGTFDVFSNRITDMITYETLNTTSGFDYIVSNSGAMRTQGFDLGLNSRLVNTSDIQFDLGVNISKYKNEILSIPNNRIITQFGGATYITDEGQDANLFYGYQANGVYSTTAQALTEGLSRRMSNGSLVPFSGGDVIFQDLNGDKVIDESDRKVIGNPNPDLTGSISTNFTYKRLSISGLFNFSIGNDIYNGVRQNLEKMSGYENQSIAVNNRWIAEGQQTSIPKATWGDPLGNASFSSRWIEDGSYLRLKTLVISYDIDIDSNYLKYMKVYVSGNNLFTITDYLGFDPEFSASSSIFGQGVDLGLMPQFMTVQLGLRLGL</sequence>
<comment type="subcellular location">
    <subcellularLocation>
        <location evidence="1 7">Cell outer membrane</location>
        <topology evidence="1 7">Multi-pass membrane protein</topology>
    </subcellularLocation>
</comment>
<reference evidence="10" key="1">
    <citation type="journal article" date="2019" name="Int. J. Syst. Evol. Microbiol.">
        <title>The Global Catalogue of Microorganisms (GCM) 10K type strain sequencing project: providing services to taxonomists for standard genome sequencing and annotation.</title>
        <authorList>
            <consortium name="The Broad Institute Genomics Platform"/>
            <consortium name="The Broad Institute Genome Sequencing Center for Infectious Disease"/>
            <person name="Wu L."/>
            <person name="Ma J."/>
        </authorList>
    </citation>
    <scope>NUCLEOTIDE SEQUENCE [LARGE SCALE GENOMIC DNA]</scope>
    <source>
        <strain evidence="10">CCUG 62414</strain>
    </source>
</reference>
<organism evidence="9 10">
    <name type="scientific">Mariniflexile jejuense</name>
    <dbReference type="NCBI Taxonomy" id="1173582"/>
    <lineage>
        <taxon>Bacteria</taxon>
        <taxon>Pseudomonadati</taxon>
        <taxon>Bacteroidota</taxon>
        <taxon>Flavobacteriia</taxon>
        <taxon>Flavobacteriales</taxon>
        <taxon>Flavobacteriaceae</taxon>
        <taxon>Mariniflexile</taxon>
    </lineage>
</organism>
<dbReference type="InterPro" id="IPR023996">
    <property type="entry name" value="TonB-dep_OMP_SusC/RagA"/>
</dbReference>
<keyword evidence="4 7" id="KW-0812">Transmembrane</keyword>
<dbReference type="Gene3D" id="2.170.130.10">
    <property type="entry name" value="TonB-dependent receptor, plug domain"/>
    <property type="match status" value="1"/>
</dbReference>